<sequence length="95" mass="10703">MSPRVNNEQKVVPIIFEDHLTPLDQLTPSETDSRKVGPDIKVKQVATKFPHLVITPRPVNCRSVSQDGLYLSKVFLKGSLGNHKIVFARHLQPHL</sequence>
<keyword evidence="2" id="KW-1185">Reference proteome</keyword>
<reference evidence="1 2" key="1">
    <citation type="journal article" date="2023" name="Nucleic Acids Res.">
        <title>The hologenome of Daphnia magna reveals possible DNA methylation and microbiome-mediated evolution of the host genome.</title>
        <authorList>
            <person name="Chaturvedi A."/>
            <person name="Li X."/>
            <person name="Dhandapani V."/>
            <person name="Marshall H."/>
            <person name="Kissane S."/>
            <person name="Cuenca-Cambronero M."/>
            <person name="Asole G."/>
            <person name="Calvet F."/>
            <person name="Ruiz-Romero M."/>
            <person name="Marangio P."/>
            <person name="Guigo R."/>
            <person name="Rago D."/>
            <person name="Mirbahai L."/>
            <person name="Eastwood N."/>
            <person name="Colbourne J.K."/>
            <person name="Zhou J."/>
            <person name="Mallon E."/>
            <person name="Orsini L."/>
        </authorList>
    </citation>
    <scope>NUCLEOTIDE SEQUENCE [LARGE SCALE GENOMIC DNA]</scope>
    <source>
        <strain evidence="1">LRV0_1</strain>
    </source>
</reference>
<dbReference type="Proteomes" id="UP001234178">
    <property type="component" value="Unassembled WGS sequence"/>
</dbReference>
<comment type="caution">
    <text evidence="1">The sequence shown here is derived from an EMBL/GenBank/DDBJ whole genome shotgun (WGS) entry which is preliminary data.</text>
</comment>
<protein>
    <submittedName>
        <fullName evidence="1">Uncharacterized protein</fullName>
    </submittedName>
</protein>
<evidence type="ECO:0000313" key="2">
    <source>
        <dbReference type="Proteomes" id="UP001234178"/>
    </source>
</evidence>
<name>A0ABR0B865_9CRUS</name>
<evidence type="ECO:0000313" key="1">
    <source>
        <dbReference type="EMBL" id="KAK4037872.1"/>
    </source>
</evidence>
<accession>A0ABR0B865</accession>
<dbReference type="EMBL" id="JAOYFB010000040">
    <property type="protein sequence ID" value="KAK4037872.1"/>
    <property type="molecule type" value="Genomic_DNA"/>
</dbReference>
<proteinExistence type="predicted"/>
<gene>
    <name evidence="1" type="ORF">OUZ56_029898</name>
</gene>
<organism evidence="1 2">
    <name type="scientific">Daphnia magna</name>
    <dbReference type="NCBI Taxonomy" id="35525"/>
    <lineage>
        <taxon>Eukaryota</taxon>
        <taxon>Metazoa</taxon>
        <taxon>Ecdysozoa</taxon>
        <taxon>Arthropoda</taxon>
        <taxon>Crustacea</taxon>
        <taxon>Branchiopoda</taxon>
        <taxon>Diplostraca</taxon>
        <taxon>Cladocera</taxon>
        <taxon>Anomopoda</taxon>
        <taxon>Daphniidae</taxon>
        <taxon>Daphnia</taxon>
    </lineage>
</organism>